<dbReference type="GO" id="GO:0046872">
    <property type="term" value="F:metal ion binding"/>
    <property type="evidence" value="ECO:0007669"/>
    <property type="project" value="UniProtKB-KW"/>
</dbReference>
<protein>
    <recommendedName>
        <fullName evidence="6">TauD/TfdA-like domain-containing protein</fullName>
    </recommendedName>
</protein>
<dbReference type="InterPro" id="IPR042098">
    <property type="entry name" value="TauD-like_sf"/>
</dbReference>
<organism evidence="7 8">
    <name type="scientific">Exophiala spinifera</name>
    <dbReference type="NCBI Taxonomy" id="91928"/>
    <lineage>
        <taxon>Eukaryota</taxon>
        <taxon>Fungi</taxon>
        <taxon>Dikarya</taxon>
        <taxon>Ascomycota</taxon>
        <taxon>Pezizomycotina</taxon>
        <taxon>Eurotiomycetes</taxon>
        <taxon>Chaetothyriomycetidae</taxon>
        <taxon>Chaetothyriales</taxon>
        <taxon>Herpotrichiellaceae</taxon>
        <taxon>Exophiala</taxon>
    </lineage>
</organism>
<evidence type="ECO:0000256" key="4">
    <source>
        <dbReference type="ARBA" id="ARBA00023002"/>
    </source>
</evidence>
<comment type="similarity">
    <text evidence="1">Belongs to the TfdA dioxygenase family.</text>
</comment>
<dbReference type="Proteomes" id="UP000053328">
    <property type="component" value="Unassembled WGS sequence"/>
</dbReference>
<evidence type="ECO:0000313" key="8">
    <source>
        <dbReference type="Proteomes" id="UP000053328"/>
    </source>
</evidence>
<dbReference type="VEuPathDB" id="FungiDB:PV08_06337"/>
<sequence>MSVFEASHIYSLPRVYVNTCPGADTSLVLRLKGSEEKPRCEGKPDRPKSFRKGSLTVTPVLHHSSASGKRCTYFGAQVNGVDWSQAVSEDVVAQLKELQDEYAVLIFRKTGLDNSRHVAFSRQLGQDLEINPFFYGRENDRIGDPFLWDVSNINRDGSIVQPDSRRWHHSLGNALWHTDSSYHQERSKYSLLLSHGTPVRGGSWTHFADTRQAYQDLPQHVKDQLEDLVVEHDLWHSRRLGSPTTFKEPLPHERAAKPPAYHRLVQQAPGQGRKTLYIAAHAKLIVGWSYEDSQELIWRLIEWCTQPKYVFSMEWLDGGDMVWWDNRQSMHRANPYTTSMTARDVRRATIIDDGPSAWGVTEEEIAAAKHKAEQLGLLRWDSPLV</sequence>
<keyword evidence="8" id="KW-1185">Reference proteome</keyword>
<dbReference type="InterPro" id="IPR003819">
    <property type="entry name" value="TauD/TfdA-like"/>
</dbReference>
<dbReference type="InterPro" id="IPR051178">
    <property type="entry name" value="TfdA_dioxygenase"/>
</dbReference>
<gene>
    <name evidence="7" type="ORF">PV08_06337</name>
</gene>
<dbReference type="Pfam" id="PF02668">
    <property type="entry name" value="TauD"/>
    <property type="match status" value="1"/>
</dbReference>
<feature type="domain" description="TauD/TfdA-like" evidence="6">
    <location>
        <begin position="72"/>
        <end position="349"/>
    </location>
</feature>
<keyword evidence="4" id="KW-0560">Oxidoreductase</keyword>
<dbReference type="GO" id="GO:0051213">
    <property type="term" value="F:dioxygenase activity"/>
    <property type="evidence" value="ECO:0007669"/>
    <property type="project" value="UniProtKB-KW"/>
</dbReference>
<evidence type="ECO:0000256" key="2">
    <source>
        <dbReference type="ARBA" id="ARBA00022723"/>
    </source>
</evidence>
<dbReference type="Gene3D" id="3.60.130.10">
    <property type="entry name" value="Clavaminate synthase-like"/>
    <property type="match status" value="1"/>
</dbReference>
<dbReference type="SUPFAM" id="SSF51197">
    <property type="entry name" value="Clavaminate synthase-like"/>
    <property type="match status" value="1"/>
</dbReference>
<dbReference type="PANTHER" id="PTHR43779">
    <property type="entry name" value="DIOXYGENASE RV0097-RELATED"/>
    <property type="match status" value="1"/>
</dbReference>
<dbReference type="GeneID" id="27333420"/>
<evidence type="ECO:0000256" key="1">
    <source>
        <dbReference type="ARBA" id="ARBA00005896"/>
    </source>
</evidence>
<dbReference type="OrthoDB" id="5818554at2759"/>
<evidence type="ECO:0000313" key="7">
    <source>
        <dbReference type="EMBL" id="KIW16286.1"/>
    </source>
</evidence>
<name>A0A0D1YML6_9EURO</name>
<dbReference type="RefSeq" id="XP_016236502.1">
    <property type="nucleotide sequence ID" value="XM_016380675.1"/>
</dbReference>
<keyword evidence="2" id="KW-0479">Metal-binding</keyword>
<accession>A0A0D1YML6</accession>
<proteinExistence type="inferred from homology"/>
<keyword evidence="3" id="KW-0223">Dioxygenase</keyword>
<dbReference type="EMBL" id="KN847495">
    <property type="protein sequence ID" value="KIW16286.1"/>
    <property type="molecule type" value="Genomic_DNA"/>
</dbReference>
<reference evidence="7 8" key="1">
    <citation type="submission" date="2015-01" db="EMBL/GenBank/DDBJ databases">
        <title>The Genome Sequence of Exophiala spinifera CBS89968.</title>
        <authorList>
            <consortium name="The Broad Institute Genomics Platform"/>
            <person name="Cuomo C."/>
            <person name="de Hoog S."/>
            <person name="Gorbushina A."/>
            <person name="Stielow B."/>
            <person name="Teixiera M."/>
            <person name="Abouelleil A."/>
            <person name="Chapman S.B."/>
            <person name="Priest M."/>
            <person name="Young S.K."/>
            <person name="Wortman J."/>
            <person name="Nusbaum C."/>
            <person name="Birren B."/>
        </authorList>
    </citation>
    <scope>NUCLEOTIDE SEQUENCE [LARGE SCALE GENOMIC DNA]</scope>
    <source>
        <strain evidence="7 8">CBS 89968</strain>
    </source>
</reference>
<keyword evidence="5" id="KW-0408">Iron</keyword>
<evidence type="ECO:0000259" key="6">
    <source>
        <dbReference type="Pfam" id="PF02668"/>
    </source>
</evidence>
<dbReference type="HOGENOM" id="CLU_036005_2_0_1"/>
<dbReference type="PANTHER" id="PTHR43779:SF3">
    <property type="entry name" value="(3R)-3-[(CARBOXYMETHYL)AMINO]FATTY ACID OXYGENASE_DECARBOXYLASE"/>
    <property type="match status" value="1"/>
</dbReference>
<dbReference type="AlphaFoldDB" id="A0A0D1YML6"/>
<evidence type="ECO:0000256" key="3">
    <source>
        <dbReference type="ARBA" id="ARBA00022964"/>
    </source>
</evidence>
<evidence type="ECO:0000256" key="5">
    <source>
        <dbReference type="ARBA" id="ARBA00023004"/>
    </source>
</evidence>